<reference evidence="2" key="1">
    <citation type="submission" date="2023-03" db="UniProtKB">
        <authorList>
            <consortium name="EnsemblPlants"/>
        </authorList>
    </citation>
    <scope>IDENTIFICATION</scope>
</reference>
<dbReference type="PANTHER" id="PTHR35745:SF1">
    <property type="entry name" value="OS04G0513000 PROTEIN"/>
    <property type="match status" value="1"/>
</dbReference>
<dbReference type="Gramene" id="MELO3C012764.2.1">
    <property type="protein sequence ID" value="MELO3C012764.2.1"/>
    <property type="gene ID" value="MELO3C012764.2"/>
</dbReference>
<dbReference type="PANTHER" id="PTHR35745">
    <property type="entry name" value="BNACNNG14650D PROTEIN"/>
    <property type="match status" value="1"/>
</dbReference>
<evidence type="ECO:0000313" key="3">
    <source>
        <dbReference type="Proteomes" id="UP001652600"/>
    </source>
</evidence>
<name>A0A1S3BHX5_CUCME</name>
<accession>A0A1S3BHX5</accession>
<sequence>MSSRITSSVSWSPFSLVPTKPKITHYSSPSLLPFRSSSTPSNLQFRGISHFQPNGSSRLLARCSSGDGDSRTILDAFFLGKALAEALTERIESTIGEVLSGIGKLQAEQQKQITDFQDEVIERAKKAKEKAAREAKEVQRPVSSSVISPTIEVSSSPTSSSPDADSESGVNQDPPLGD</sequence>
<dbReference type="GO" id="GO:0010027">
    <property type="term" value="P:thylakoid membrane organization"/>
    <property type="evidence" value="ECO:0007669"/>
    <property type="project" value="InterPro"/>
</dbReference>
<dbReference type="Pfam" id="PF20711">
    <property type="entry name" value="DUF6825"/>
    <property type="match status" value="1"/>
</dbReference>
<dbReference type="RefSeq" id="XP_008447268.1">
    <property type="nucleotide sequence ID" value="XM_008449046.1"/>
</dbReference>
<evidence type="ECO:0000256" key="1">
    <source>
        <dbReference type="SAM" id="MobiDB-lite"/>
    </source>
</evidence>
<dbReference type="SMR" id="A0A1S3BHX5"/>
<evidence type="ECO:0000313" key="2">
    <source>
        <dbReference type="EnsemblPlants" id="MELO3C012764.2.1"/>
    </source>
</evidence>
<keyword evidence="3" id="KW-1185">Reference proteome</keyword>
<dbReference type="InParanoid" id="A0A1S3BHX5"/>
<reference evidence="4" key="2">
    <citation type="submission" date="2025-04" db="UniProtKB">
        <authorList>
            <consortium name="RefSeq"/>
        </authorList>
    </citation>
    <scope>IDENTIFICATION</scope>
</reference>
<feature type="region of interest" description="Disordered" evidence="1">
    <location>
        <begin position="124"/>
        <end position="178"/>
    </location>
</feature>
<dbReference type="InterPro" id="IPR040003">
    <property type="entry name" value="PG18-like"/>
</dbReference>
<evidence type="ECO:0000313" key="4">
    <source>
        <dbReference type="RefSeq" id="XP_008447268.1"/>
    </source>
</evidence>
<dbReference type="eggNOG" id="ENOG502S46M">
    <property type="taxonomic scope" value="Eukaryota"/>
</dbReference>
<protein>
    <submittedName>
        <fullName evidence="4">Uncharacterized protein At4g13200, chloroplastic isoform X1</fullName>
    </submittedName>
</protein>
<feature type="compositionally biased region" description="Basic and acidic residues" evidence="1">
    <location>
        <begin position="124"/>
        <end position="139"/>
    </location>
</feature>
<proteinExistence type="predicted"/>
<dbReference type="Proteomes" id="UP001652600">
    <property type="component" value="Chromosome 1"/>
</dbReference>
<reference evidence="3" key="3">
    <citation type="submission" date="2025-05" db="UniProtKB">
        <authorList>
            <consortium name="RefSeq"/>
        </authorList>
    </citation>
    <scope>NUCLEOTIDE SEQUENCE [LARGE SCALE GENOMIC DNA]</scope>
</reference>
<dbReference type="AlphaFoldDB" id="A0A1S3BHX5"/>
<feature type="compositionally biased region" description="Low complexity" evidence="1">
    <location>
        <begin position="141"/>
        <end position="163"/>
    </location>
</feature>
<dbReference type="OrthoDB" id="532061at2759"/>
<gene>
    <name evidence="4" type="primary">LOC103489747</name>
    <name evidence="2" type="synonym">103489747</name>
</gene>
<organism evidence="3 4">
    <name type="scientific">Cucumis melo</name>
    <name type="common">Muskmelon</name>
    <dbReference type="NCBI Taxonomy" id="3656"/>
    <lineage>
        <taxon>Eukaryota</taxon>
        <taxon>Viridiplantae</taxon>
        <taxon>Streptophyta</taxon>
        <taxon>Embryophyta</taxon>
        <taxon>Tracheophyta</taxon>
        <taxon>Spermatophyta</taxon>
        <taxon>Magnoliopsida</taxon>
        <taxon>eudicotyledons</taxon>
        <taxon>Gunneridae</taxon>
        <taxon>Pentapetalae</taxon>
        <taxon>rosids</taxon>
        <taxon>fabids</taxon>
        <taxon>Cucurbitales</taxon>
        <taxon>Cucurbitaceae</taxon>
        <taxon>Benincaseae</taxon>
        <taxon>Cucumis</taxon>
    </lineage>
</organism>
<dbReference type="KEGG" id="cmo:103489747"/>
<dbReference type="GO" id="GO:0009535">
    <property type="term" value="C:chloroplast thylakoid membrane"/>
    <property type="evidence" value="ECO:0007669"/>
    <property type="project" value="TreeGrafter"/>
</dbReference>
<dbReference type="GeneID" id="103489747"/>
<dbReference type="EnsemblPlants" id="MELO3C012764.2.1">
    <property type="protein sequence ID" value="MELO3C012764.2.1"/>
    <property type="gene ID" value="MELO3C012764.2"/>
</dbReference>